<evidence type="ECO:0000256" key="2">
    <source>
        <dbReference type="SAM" id="MobiDB-lite"/>
    </source>
</evidence>
<dbReference type="Gene3D" id="2.40.420.20">
    <property type="match status" value="1"/>
</dbReference>
<evidence type="ECO:0000256" key="1">
    <source>
        <dbReference type="ARBA" id="ARBA00009477"/>
    </source>
</evidence>
<evidence type="ECO:0000313" key="8">
    <source>
        <dbReference type="Proteomes" id="UP000325187"/>
    </source>
</evidence>
<evidence type="ECO:0000259" key="4">
    <source>
        <dbReference type="Pfam" id="PF25876"/>
    </source>
</evidence>
<dbReference type="EMBL" id="BKCM01000013">
    <property type="protein sequence ID" value="GER01765.1"/>
    <property type="molecule type" value="Genomic_DNA"/>
</dbReference>
<sequence length="399" mass="42921">MTGFSPTQMRRFSLLAGIAFIVIMLVILMSRIGFKESGAENLTQERALPVSVLKVKIRDHYDISRGFTGRAVSRRQADLGFDSGGIVRRVLVDTGAIVEKGQILAVLDTDRLLARRSELVAQLAEADANLVVAQKTAERSRALFKQGHVTEQRLDDAVANADTSKARRSSANAALASLEVDIEKSRLVAPFDGMISRRLLDEGAVVAAGEPVLSLIESGGLEAEVGMPLDFAHRLAAGDHVPLSTQDGDLVFAQVKAIVPFVRGETRTALVTMDITGDASQLIADGSLVTARITDPVNTPGFWLPLEALTADVRGLWRVYKVVLDEQGRHHVVFENVQILHNEADRVFVSGTVRDGDLIIDGGVARVTPGKHVDIVQTRQMGPQGQLPGKTATDTGGAE</sequence>
<dbReference type="EMBL" id="BKCL01000007">
    <property type="protein sequence ID" value="GEQ98566.1"/>
    <property type="molecule type" value="Genomic_DNA"/>
</dbReference>
<name>A0A5A7N259_9PROT</name>
<reference evidence="7 8" key="1">
    <citation type="submission" date="2019-09" db="EMBL/GenBank/DDBJ databases">
        <title>NBRP : Genome information of microbial organism related human and environment.</title>
        <authorList>
            <person name="Hattori M."/>
            <person name="Oshima K."/>
            <person name="Inaba H."/>
            <person name="Suda W."/>
            <person name="Sakamoto M."/>
            <person name="Iino T."/>
            <person name="Kitahara M."/>
            <person name="Oshida Y."/>
            <person name="Iida T."/>
            <person name="Kudo T."/>
            <person name="Itoh T."/>
            <person name="Ohkuma M."/>
        </authorList>
    </citation>
    <scope>NUCLEOTIDE SEQUENCE [LARGE SCALE GENOMIC DNA]</scope>
    <source>
        <strain evidence="5 7">Hi-2</strain>
        <strain evidence="6 8">Mie-1</strain>
    </source>
</reference>
<keyword evidence="3" id="KW-0812">Transmembrane</keyword>
<dbReference type="InterPro" id="IPR006143">
    <property type="entry name" value="RND_pump_MFP"/>
</dbReference>
<dbReference type="InterPro" id="IPR058624">
    <property type="entry name" value="MdtA-like_HH"/>
</dbReference>
<dbReference type="PANTHER" id="PTHR30469">
    <property type="entry name" value="MULTIDRUG RESISTANCE PROTEIN MDTA"/>
    <property type="match status" value="1"/>
</dbReference>
<feature type="region of interest" description="Disordered" evidence="2">
    <location>
        <begin position="379"/>
        <end position="399"/>
    </location>
</feature>
<dbReference type="PANTHER" id="PTHR30469:SF11">
    <property type="entry name" value="BLL4320 PROTEIN"/>
    <property type="match status" value="1"/>
</dbReference>
<dbReference type="AlphaFoldDB" id="A0A5A7N259"/>
<accession>A0A5A7MS39</accession>
<dbReference type="SUPFAM" id="SSF111369">
    <property type="entry name" value="HlyD-like secretion proteins"/>
    <property type="match status" value="1"/>
</dbReference>
<dbReference type="NCBIfam" id="TIGR01730">
    <property type="entry name" value="RND_mfp"/>
    <property type="match status" value="1"/>
</dbReference>
<gene>
    <name evidence="5" type="ORF">JCM17844_22030</name>
    <name evidence="6" type="ORF">JCM17845_23880</name>
</gene>
<dbReference type="GO" id="GO:1990281">
    <property type="term" value="C:efflux pump complex"/>
    <property type="evidence" value="ECO:0007669"/>
    <property type="project" value="TreeGrafter"/>
</dbReference>
<proteinExistence type="inferred from homology"/>
<keyword evidence="3" id="KW-0472">Membrane</keyword>
<evidence type="ECO:0000313" key="5">
    <source>
        <dbReference type="EMBL" id="GEQ98566.1"/>
    </source>
</evidence>
<comment type="caution">
    <text evidence="6">The sequence shown here is derived from an EMBL/GenBank/DDBJ whole genome shotgun (WGS) entry which is preliminary data.</text>
</comment>
<accession>A0A5A7N259</accession>
<dbReference type="Gene3D" id="1.10.287.470">
    <property type="entry name" value="Helix hairpin bin"/>
    <property type="match status" value="1"/>
</dbReference>
<dbReference type="Proteomes" id="UP000325187">
    <property type="component" value="Unassembled WGS sequence"/>
</dbReference>
<dbReference type="Proteomes" id="UP000322084">
    <property type="component" value="Unassembled WGS sequence"/>
</dbReference>
<dbReference type="Gene3D" id="2.40.50.100">
    <property type="match status" value="1"/>
</dbReference>
<organism evidence="6 8">
    <name type="scientific">Iodidimonas gelatinilytica</name>
    <dbReference type="NCBI Taxonomy" id="1236966"/>
    <lineage>
        <taxon>Bacteria</taxon>
        <taxon>Pseudomonadati</taxon>
        <taxon>Pseudomonadota</taxon>
        <taxon>Alphaproteobacteria</taxon>
        <taxon>Iodidimonadales</taxon>
        <taxon>Iodidimonadaceae</taxon>
        <taxon>Iodidimonas</taxon>
    </lineage>
</organism>
<keyword evidence="3" id="KW-1133">Transmembrane helix</keyword>
<dbReference type="Pfam" id="PF25876">
    <property type="entry name" value="HH_MFP_RND"/>
    <property type="match status" value="1"/>
</dbReference>
<feature type="domain" description="Multidrug resistance protein MdtA-like alpha-helical hairpin" evidence="4">
    <location>
        <begin position="118"/>
        <end position="180"/>
    </location>
</feature>
<feature type="transmembrane region" description="Helical" evidence="3">
    <location>
        <begin position="12"/>
        <end position="34"/>
    </location>
</feature>
<dbReference type="GO" id="GO:0015562">
    <property type="term" value="F:efflux transmembrane transporter activity"/>
    <property type="evidence" value="ECO:0007669"/>
    <property type="project" value="TreeGrafter"/>
</dbReference>
<keyword evidence="8" id="KW-1185">Reference proteome</keyword>
<evidence type="ECO:0000313" key="6">
    <source>
        <dbReference type="EMBL" id="GER01765.1"/>
    </source>
</evidence>
<evidence type="ECO:0000313" key="7">
    <source>
        <dbReference type="Proteomes" id="UP000322084"/>
    </source>
</evidence>
<dbReference type="RefSeq" id="WP_150000844.1">
    <property type="nucleotide sequence ID" value="NZ_BKCL01000007.1"/>
</dbReference>
<protein>
    <submittedName>
        <fullName evidence="6">RND transporter MFP subunit</fullName>
    </submittedName>
</protein>
<comment type="similarity">
    <text evidence="1">Belongs to the membrane fusion protein (MFP) (TC 8.A.1) family.</text>
</comment>
<evidence type="ECO:0000256" key="3">
    <source>
        <dbReference type="SAM" id="Phobius"/>
    </source>
</evidence>